<sequence>MLTIADKKWVKETASEIMHEEIALLIVGHIQPTLATKADLKNFATKADLKNFATKADLKNFATKKELNDFRTEMNEALNKIMNNLDHFLGEMKDMRQEHDVVSYRVYRDHSTKIEDHETRIAKIESHPRIAD</sequence>
<name>A0A2H0DTZ3_9BACT</name>
<dbReference type="Proteomes" id="UP000231136">
    <property type="component" value="Unassembled WGS sequence"/>
</dbReference>
<dbReference type="AlphaFoldDB" id="A0A2H0DTZ3"/>
<dbReference type="Gene3D" id="1.20.58.130">
    <property type="match status" value="1"/>
</dbReference>
<dbReference type="EMBL" id="PCTR01000100">
    <property type="protein sequence ID" value="PIP85656.1"/>
    <property type="molecule type" value="Genomic_DNA"/>
</dbReference>
<reference evidence="1 2" key="1">
    <citation type="submission" date="2017-09" db="EMBL/GenBank/DDBJ databases">
        <title>Depth-based differentiation of microbial function through sediment-hosted aquifers and enrichment of novel symbionts in the deep terrestrial subsurface.</title>
        <authorList>
            <person name="Probst A.J."/>
            <person name="Ladd B."/>
            <person name="Jarett J.K."/>
            <person name="Geller-Mcgrath D.E."/>
            <person name="Sieber C.M."/>
            <person name="Emerson J.B."/>
            <person name="Anantharaman K."/>
            <person name="Thomas B.C."/>
            <person name="Malmstrom R."/>
            <person name="Stieglmeier M."/>
            <person name="Klingl A."/>
            <person name="Woyke T."/>
            <person name="Ryan C.M."/>
            <person name="Banfield J.F."/>
        </authorList>
    </citation>
    <scope>NUCLEOTIDE SEQUENCE [LARGE SCALE GENOMIC DNA]</scope>
    <source>
        <strain evidence="1">CG22_combo_CG10-13_8_21_14_all_43_12</strain>
    </source>
</reference>
<accession>A0A2H0DTZ3</accession>
<protein>
    <submittedName>
        <fullName evidence="1">Uncharacterized protein</fullName>
    </submittedName>
</protein>
<organism evidence="1 2">
    <name type="scientific">Candidatus Collierbacteria bacterium CG22_combo_CG10-13_8_21_14_all_43_12</name>
    <dbReference type="NCBI Taxonomy" id="1974537"/>
    <lineage>
        <taxon>Bacteria</taxon>
        <taxon>Candidatus Collieribacteriota</taxon>
    </lineage>
</organism>
<evidence type="ECO:0000313" key="2">
    <source>
        <dbReference type="Proteomes" id="UP000231136"/>
    </source>
</evidence>
<proteinExistence type="predicted"/>
<comment type="caution">
    <text evidence="1">The sequence shown here is derived from an EMBL/GenBank/DDBJ whole genome shotgun (WGS) entry which is preliminary data.</text>
</comment>
<evidence type="ECO:0000313" key="1">
    <source>
        <dbReference type="EMBL" id="PIP85656.1"/>
    </source>
</evidence>
<gene>
    <name evidence="1" type="ORF">COW83_03140</name>
</gene>